<gene>
    <name evidence="13" type="primary">mvk</name>
    <name evidence="13" type="ORF">KV396_14180</name>
</gene>
<reference evidence="13 14" key="1">
    <citation type="submission" date="2021-06" db="EMBL/GenBank/DDBJ databases">
        <title>Genome-based taxonomic framework of Microbacterium strains isolated from marine environment, the description of four new species and reclassification of four preexisting species.</title>
        <authorList>
            <person name="Lee S.D."/>
            <person name="Kim S.-M."/>
            <person name="Byeon Y.-S."/>
            <person name="Yang H.L."/>
            <person name="Kim I.S."/>
        </authorList>
    </citation>
    <scope>NUCLEOTIDE SEQUENCE [LARGE SCALE GENOMIC DNA]</scope>
    <source>
        <strain evidence="13 14">SSW1-36</strain>
    </source>
</reference>
<keyword evidence="3 13" id="KW-0808">Transferase</keyword>
<evidence type="ECO:0000256" key="3">
    <source>
        <dbReference type="ARBA" id="ARBA00022679"/>
    </source>
</evidence>
<evidence type="ECO:0000313" key="14">
    <source>
        <dbReference type="Proteomes" id="UP000831963"/>
    </source>
</evidence>
<dbReference type="PRINTS" id="PR00959">
    <property type="entry name" value="MEVGALKINASE"/>
</dbReference>
<dbReference type="PANTHER" id="PTHR43290:SF2">
    <property type="entry name" value="MEVALONATE KINASE"/>
    <property type="match status" value="1"/>
</dbReference>
<dbReference type="InterPro" id="IPR020568">
    <property type="entry name" value="Ribosomal_Su5_D2-typ_SF"/>
</dbReference>
<dbReference type="InterPro" id="IPR036554">
    <property type="entry name" value="GHMP_kinase_C_sf"/>
</dbReference>
<dbReference type="Gene3D" id="3.30.230.10">
    <property type="match status" value="1"/>
</dbReference>
<organism evidence="13 14">
    <name type="scientific">Microbacterium galbinum</name>
    <dbReference type="NCBI Taxonomy" id="2851646"/>
    <lineage>
        <taxon>Bacteria</taxon>
        <taxon>Bacillati</taxon>
        <taxon>Actinomycetota</taxon>
        <taxon>Actinomycetes</taxon>
        <taxon>Micrococcales</taxon>
        <taxon>Microbacteriaceae</taxon>
        <taxon>Microbacterium</taxon>
    </lineage>
</organism>
<keyword evidence="7" id="KW-0460">Magnesium</keyword>
<name>A0ABY4IVV6_9MICO</name>
<sequence length="337" mass="35034">MRITASDDSRTPGESFAAPQRGAHDSDPVIGVGTASGKAILFGEHAVVYGHPAIALPLRDLRVRAEAEPLPERRLLHSALYTGDLGRVPARLASTARAVEATMSAVRADGSGVRVHVESDLPAERGVGSSAAVSAAIVQAVAAAFGHELDPTERHHLIQIAERAAHTSPSGLDARTVVSDRPVWFQDGSAHDLEVAGPLSFVIADSGVRGRTREAVAAVRALRDADPIAVERRLDRLGALAREGRAALASPNPEEIGVRMDEAHALLGELGVGDPALDRLAGIARTGGALGAKLTGGGRGGCVLLLARDPDHATELAHDLRGRGAAATWTTELRGTR</sequence>
<evidence type="ECO:0000256" key="5">
    <source>
        <dbReference type="ARBA" id="ARBA00022777"/>
    </source>
</evidence>
<evidence type="ECO:0000256" key="9">
    <source>
        <dbReference type="ARBA" id="ARBA00029438"/>
    </source>
</evidence>
<feature type="region of interest" description="Disordered" evidence="10">
    <location>
        <begin position="1"/>
        <end position="27"/>
    </location>
</feature>
<keyword evidence="4" id="KW-0547">Nucleotide-binding</keyword>
<evidence type="ECO:0000256" key="10">
    <source>
        <dbReference type="SAM" id="MobiDB-lite"/>
    </source>
</evidence>
<evidence type="ECO:0000256" key="2">
    <source>
        <dbReference type="ARBA" id="ARBA00022516"/>
    </source>
</evidence>
<dbReference type="SUPFAM" id="SSF54211">
    <property type="entry name" value="Ribosomal protein S5 domain 2-like"/>
    <property type="match status" value="1"/>
</dbReference>
<evidence type="ECO:0000259" key="11">
    <source>
        <dbReference type="Pfam" id="PF00288"/>
    </source>
</evidence>
<dbReference type="EMBL" id="CP078077">
    <property type="protein sequence ID" value="UPL15553.1"/>
    <property type="molecule type" value="Genomic_DNA"/>
</dbReference>
<dbReference type="Pfam" id="PF00288">
    <property type="entry name" value="GHMP_kinases_N"/>
    <property type="match status" value="1"/>
</dbReference>
<proteinExistence type="predicted"/>
<keyword evidence="14" id="KW-1185">Reference proteome</keyword>
<feature type="compositionally biased region" description="Basic and acidic residues" evidence="10">
    <location>
        <begin position="1"/>
        <end position="11"/>
    </location>
</feature>
<dbReference type="InterPro" id="IPR014721">
    <property type="entry name" value="Ribsml_uS5_D2-typ_fold_subgr"/>
</dbReference>
<feature type="domain" description="GHMP kinase C-terminal" evidence="12">
    <location>
        <begin position="246"/>
        <end position="323"/>
    </location>
</feature>
<keyword evidence="8" id="KW-0443">Lipid metabolism</keyword>
<evidence type="ECO:0000256" key="4">
    <source>
        <dbReference type="ARBA" id="ARBA00022741"/>
    </source>
</evidence>
<evidence type="ECO:0000256" key="7">
    <source>
        <dbReference type="ARBA" id="ARBA00022842"/>
    </source>
</evidence>
<dbReference type="Gene3D" id="3.30.70.890">
    <property type="entry name" value="GHMP kinase, C-terminal domain"/>
    <property type="match status" value="1"/>
</dbReference>
<dbReference type="GO" id="GO:0004496">
    <property type="term" value="F:mevalonate kinase activity"/>
    <property type="evidence" value="ECO:0007669"/>
    <property type="project" value="UniProtKB-EC"/>
</dbReference>
<dbReference type="Pfam" id="PF08544">
    <property type="entry name" value="GHMP_kinases_C"/>
    <property type="match status" value="1"/>
</dbReference>
<keyword evidence="1" id="KW-0963">Cytoplasm</keyword>
<comment type="pathway">
    <text evidence="9">Isoprenoid biosynthesis; isopentenyl diphosphate biosynthesis via mevalonate pathway; isopentenyl diphosphate from (R)-mevalonate: step 1/3.</text>
</comment>
<dbReference type="PANTHER" id="PTHR43290">
    <property type="entry name" value="MEVALONATE KINASE"/>
    <property type="match status" value="1"/>
</dbReference>
<keyword evidence="5 13" id="KW-0418">Kinase</keyword>
<evidence type="ECO:0000256" key="6">
    <source>
        <dbReference type="ARBA" id="ARBA00022840"/>
    </source>
</evidence>
<dbReference type="InterPro" id="IPR006204">
    <property type="entry name" value="GHMP_kinase_N_dom"/>
</dbReference>
<protein>
    <submittedName>
        <fullName evidence="13">Mevalonate kinase</fullName>
        <ecNumber evidence="13">2.7.1.36</ecNumber>
    </submittedName>
</protein>
<evidence type="ECO:0000256" key="1">
    <source>
        <dbReference type="ARBA" id="ARBA00022490"/>
    </source>
</evidence>
<dbReference type="NCBIfam" id="TIGR00549">
    <property type="entry name" value="mevalon_kin"/>
    <property type="match status" value="1"/>
</dbReference>
<feature type="domain" description="GHMP kinase N-terminal" evidence="11">
    <location>
        <begin position="98"/>
        <end position="174"/>
    </location>
</feature>
<dbReference type="Proteomes" id="UP000831963">
    <property type="component" value="Chromosome"/>
</dbReference>
<keyword evidence="2" id="KW-0444">Lipid biosynthesis</keyword>
<dbReference type="SUPFAM" id="SSF55060">
    <property type="entry name" value="GHMP Kinase, C-terminal domain"/>
    <property type="match status" value="1"/>
</dbReference>
<dbReference type="RefSeq" id="WP_247956120.1">
    <property type="nucleotide sequence ID" value="NZ_CP078077.1"/>
</dbReference>
<dbReference type="InterPro" id="IPR013750">
    <property type="entry name" value="GHMP_kinase_C_dom"/>
</dbReference>
<evidence type="ECO:0000313" key="13">
    <source>
        <dbReference type="EMBL" id="UPL15553.1"/>
    </source>
</evidence>
<evidence type="ECO:0000256" key="8">
    <source>
        <dbReference type="ARBA" id="ARBA00023098"/>
    </source>
</evidence>
<evidence type="ECO:0000259" key="12">
    <source>
        <dbReference type="Pfam" id="PF08544"/>
    </source>
</evidence>
<accession>A0ABY4IVV6</accession>
<dbReference type="EC" id="2.7.1.36" evidence="13"/>
<dbReference type="InterPro" id="IPR006205">
    <property type="entry name" value="Mev_gal_kin"/>
</dbReference>
<keyword evidence="6" id="KW-0067">ATP-binding</keyword>